<dbReference type="NCBIfam" id="TIGR03317">
    <property type="entry name" value="ygfZ_signature"/>
    <property type="match status" value="1"/>
</dbReference>
<organism evidence="2 3">
    <name type="scientific">Novipirellula herctigrandis</name>
    <dbReference type="NCBI Taxonomy" id="2527986"/>
    <lineage>
        <taxon>Bacteria</taxon>
        <taxon>Pseudomonadati</taxon>
        <taxon>Planctomycetota</taxon>
        <taxon>Planctomycetia</taxon>
        <taxon>Pirellulales</taxon>
        <taxon>Pirellulaceae</taxon>
        <taxon>Novipirellula</taxon>
    </lineage>
</organism>
<dbReference type="InterPro" id="IPR017703">
    <property type="entry name" value="YgfZ/GCV_T_CS"/>
</dbReference>
<sequence>MLFEMNTTQCYLLPHLSVLDLVGADADAILNNLTTNHVLKLEMGQGCESFVTDVRGKTVGHFNVYRHVDGFRLIGSSGQSERVAAHVDRYTIREDAKAEILDSQFAGFVLSSNPFIENQCDLGTELFAVTWLGAGAQVWLVPNGRVSEATAWLDSNGIAVADVSAFHAARTIAGYPWYGIEIDESNLPQEIGRDAQTISFTKGCYLGQETVARLDAMGQVQKKLVRWSIDGAVPPAQTKLEHEGKTVGRLTSVAQHDDGSVVALGFARRSHFDAGAVASGESASSGTSNTDFSFTAQVIES</sequence>
<evidence type="ECO:0000313" key="2">
    <source>
        <dbReference type="EMBL" id="TWT83898.1"/>
    </source>
</evidence>
<dbReference type="PIRSF" id="PIRSF006487">
    <property type="entry name" value="GcvT"/>
    <property type="match status" value="1"/>
</dbReference>
<gene>
    <name evidence="2" type="ORF">CA13_53720</name>
</gene>
<dbReference type="Gene3D" id="3.30.1360.120">
    <property type="entry name" value="Probable tRNA modification gtpase trme, domain 1"/>
    <property type="match status" value="1"/>
</dbReference>
<keyword evidence="3" id="KW-1185">Reference proteome</keyword>
<evidence type="ECO:0000313" key="3">
    <source>
        <dbReference type="Proteomes" id="UP000315010"/>
    </source>
</evidence>
<protein>
    <submittedName>
        <fullName evidence="2">Putative global regulator</fullName>
    </submittedName>
</protein>
<name>A0A5C5Z9M1_9BACT</name>
<dbReference type="InterPro" id="IPR045179">
    <property type="entry name" value="YgfZ/GcvT"/>
</dbReference>
<reference evidence="2 3" key="1">
    <citation type="submission" date="2019-02" db="EMBL/GenBank/DDBJ databases">
        <title>Deep-cultivation of Planctomycetes and their phenomic and genomic characterization uncovers novel biology.</title>
        <authorList>
            <person name="Wiegand S."/>
            <person name="Jogler M."/>
            <person name="Boedeker C."/>
            <person name="Pinto D."/>
            <person name="Vollmers J."/>
            <person name="Rivas-Marin E."/>
            <person name="Kohn T."/>
            <person name="Peeters S.H."/>
            <person name="Heuer A."/>
            <person name="Rast P."/>
            <person name="Oberbeckmann S."/>
            <person name="Bunk B."/>
            <person name="Jeske O."/>
            <person name="Meyerdierks A."/>
            <person name="Storesund J.E."/>
            <person name="Kallscheuer N."/>
            <person name="Luecker S."/>
            <person name="Lage O.M."/>
            <person name="Pohl T."/>
            <person name="Merkel B.J."/>
            <person name="Hornburger P."/>
            <person name="Mueller R.-W."/>
            <person name="Bruemmer F."/>
            <person name="Labrenz M."/>
            <person name="Spormann A.M."/>
            <person name="Op Den Camp H."/>
            <person name="Overmann J."/>
            <person name="Amann R."/>
            <person name="Jetten M.S.M."/>
            <person name="Mascher T."/>
            <person name="Medema M.H."/>
            <person name="Devos D.P."/>
            <person name="Kaster A.-K."/>
            <person name="Ovreas L."/>
            <person name="Rohde M."/>
            <person name="Galperin M.Y."/>
            <person name="Jogler C."/>
        </authorList>
    </citation>
    <scope>NUCLEOTIDE SEQUENCE [LARGE SCALE GENOMIC DNA]</scope>
    <source>
        <strain evidence="2 3">CA13</strain>
    </source>
</reference>
<dbReference type="SUPFAM" id="SSF103025">
    <property type="entry name" value="Folate-binding domain"/>
    <property type="match status" value="1"/>
</dbReference>
<dbReference type="PANTHER" id="PTHR22602:SF0">
    <property type="entry name" value="TRANSFERASE CAF17, MITOCHONDRIAL-RELATED"/>
    <property type="match status" value="1"/>
</dbReference>
<dbReference type="EMBL" id="SJPJ01000001">
    <property type="protein sequence ID" value="TWT83898.1"/>
    <property type="molecule type" value="Genomic_DNA"/>
</dbReference>
<accession>A0A5C5Z9M1</accession>
<comment type="caution">
    <text evidence="2">The sequence shown here is derived from an EMBL/GenBank/DDBJ whole genome shotgun (WGS) entry which is preliminary data.</text>
</comment>
<dbReference type="PANTHER" id="PTHR22602">
    <property type="entry name" value="TRANSFERASE CAF17, MITOCHONDRIAL-RELATED"/>
    <property type="match status" value="1"/>
</dbReference>
<dbReference type="InterPro" id="IPR027266">
    <property type="entry name" value="TrmE/GcvT-like"/>
</dbReference>
<dbReference type="Proteomes" id="UP000315010">
    <property type="component" value="Unassembled WGS sequence"/>
</dbReference>
<proteinExistence type="predicted"/>
<dbReference type="GO" id="GO:0016226">
    <property type="term" value="P:iron-sulfur cluster assembly"/>
    <property type="evidence" value="ECO:0007669"/>
    <property type="project" value="TreeGrafter"/>
</dbReference>
<evidence type="ECO:0000256" key="1">
    <source>
        <dbReference type="ARBA" id="ARBA00022946"/>
    </source>
</evidence>
<keyword evidence="1" id="KW-0809">Transit peptide</keyword>
<dbReference type="AlphaFoldDB" id="A0A5C5Z9M1"/>